<evidence type="ECO:0000259" key="2">
    <source>
        <dbReference type="Pfam" id="PF00386"/>
    </source>
</evidence>
<dbReference type="Gene3D" id="2.60.120.40">
    <property type="match status" value="1"/>
</dbReference>
<organism evidence="3 4">
    <name type="scientific">Mytilus galloprovincialis</name>
    <name type="common">Mediterranean mussel</name>
    <dbReference type="NCBI Taxonomy" id="29158"/>
    <lineage>
        <taxon>Eukaryota</taxon>
        <taxon>Metazoa</taxon>
        <taxon>Spiralia</taxon>
        <taxon>Lophotrochozoa</taxon>
        <taxon>Mollusca</taxon>
        <taxon>Bivalvia</taxon>
        <taxon>Autobranchia</taxon>
        <taxon>Pteriomorphia</taxon>
        <taxon>Mytilida</taxon>
        <taxon>Mytiloidea</taxon>
        <taxon>Mytilidae</taxon>
        <taxon>Mytilinae</taxon>
        <taxon>Mytilus</taxon>
    </lineage>
</organism>
<feature type="signal peptide" evidence="1">
    <location>
        <begin position="1"/>
        <end position="21"/>
    </location>
</feature>
<dbReference type="OrthoDB" id="6117751at2759"/>
<reference evidence="3" key="1">
    <citation type="submission" date="2018-11" db="EMBL/GenBank/DDBJ databases">
        <authorList>
            <person name="Alioto T."/>
            <person name="Alioto T."/>
        </authorList>
    </citation>
    <scope>NUCLEOTIDE SEQUENCE</scope>
</reference>
<evidence type="ECO:0000313" key="3">
    <source>
        <dbReference type="EMBL" id="VDI12462.1"/>
    </source>
</evidence>
<keyword evidence="1" id="KW-0732">Signal</keyword>
<gene>
    <name evidence="3" type="ORF">MGAL_10B074347</name>
</gene>
<evidence type="ECO:0000313" key="4">
    <source>
        <dbReference type="Proteomes" id="UP000596742"/>
    </source>
</evidence>
<accession>A0A8B6D0R1</accession>
<evidence type="ECO:0000256" key="1">
    <source>
        <dbReference type="SAM" id="SignalP"/>
    </source>
</evidence>
<dbReference type="InterPro" id="IPR008983">
    <property type="entry name" value="Tumour_necrosis_fac-like_dom"/>
</dbReference>
<proteinExistence type="predicted"/>
<keyword evidence="4" id="KW-1185">Reference proteome</keyword>
<protein>
    <recommendedName>
        <fullName evidence="2">C1q domain-containing protein</fullName>
    </recommendedName>
</protein>
<comment type="caution">
    <text evidence="3">The sequence shown here is derived from an EMBL/GenBank/DDBJ whole genome shotgun (WGS) entry which is preliminary data.</text>
</comment>
<dbReference type="SUPFAM" id="SSF49842">
    <property type="entry name" value="TNF-like"/>
    <property type="match status" value="1"/>
</dbReference>
<feature type="chain" id="PRO_5032918222" description="C1q domain-containing protein" evidence="1">
    <location>
        <begin position="22"/>
        <end position="148"/>
    </location>
</feature>
<dbReference type="AlphaFoldDB" id="A0A8B6D0R1"/>
<name>A0A8B6D0R1_MYTGA</name>
<feature type="domain" description="C1q" evidence="2">
    <location>
        <begin position="23"/>
        <end position="136"/>
    </location>
</feature>
<dbReference type="EMBL" id="UYJE01002634">
    <property type="protein sequence ID" value="VDI12462.1"/>
    <property type="molecule type" value="Genomic_DNA"/>
</dbReference>
<sequence>MMMKPTLTCILFVLMCRGSIAHFTMTLPSGTTTVGSGNKVKYNTVVDNPTGSGYNPTTGCFTVVAGTGPAGAGVYSISVSMMSGFDPSHLTIRKGSQVLVWLYTDKDYNMASQTINVNLVLADQICVQMETGSDLFDVYNTFSMAKIA</sequence>
<dbReference type="InterPro" id="IPR001073">
    <property type="entry name" value="C1q_dom"/>
</dbReference>
<dbReference type="Proteomes" id="UP000596742">
    <property type="component" value="Unassembled WGS sequence"/>
</dbReference>
<dbReference type="Pfam" id="PF00386">
    <property type="entry name" value="C1q"/>
    <property type="match status" value="1"/>
</dbReference>